<protein>
    <submittedName>
        <fullName evidence="2">Uncharacterized protein</fullName>
    </submittedName>
</protein>
<dbReference type="Proteomes" id="UP001153069">
    <property type="component" value="Unassembled WGS sequence"/>
</dbReference>
<keyword evidence="3" id="KW-1185">Reference proteome</keyword>
<name>A0A9N8DDN0_9STRA</name>
<sequence length="457" mass="49746">MNFLFKTKKTVSRGLAASGDGAVFVAKGAVNKTKKGAKTVTRGIAAGGDGAVNVAKKGAGVSLHVAKKGAGASLHVAKKGAKTISKGKNAVSEGLSEDNLVNMADHMLFGVEKLENLVVGRTSSHGSATRRARGRGRGSGGKGRKNDLRASRSEQNQMMVYCSDMYSEDFVLAEVKKAGKNSLVTHLVLEDLIARDQDSLTDAVKEFLIGTVPCADKRIIRLDRGSGMVRRPWEGIVFTDCISDAEDYKNYQEKKNKFLSGLSRLLTAKQMSVTMPLHFVAKLEIHSMLNAVSIAELLQEVERDRSIKLVRIPGFQGTDDEIAAEFASFLDTDSMEWKGPLVEIRLQYDKEGITMDEILAKKSGKKAKDTIRAIMKAFEQACYADELGSLADEDDEGSVASLPHMDGAGVNNKRSSRERSGKRSNRGMRDESTTERSSFSESDGENDIIEVRRFVLP</sequence>
<dbReference type="AlphaFoldDB" id="A0A9N8DDN0"/>
<feature type="region of interest" description="Disordered" evidence="1">
    <location>
        <begin position="121"/>
        <end position="150"/>
    </location>
</feature>
<dbReference type="EMBL" id="CAICTM010000089">
    <property type="protein sequence ID" value="CAB9500724.1"/>
    <property type="molecule type" value="Genomic_DNA"/>
</dbReference>
<feature type="region of interest" description="Disordered" evidence="1">
    <location>
        <begin position="394"/>
        <end position="444"/>
    </location>
</feature>
<proteinExistence type="predicted"/>
<feature type="compositionally biased region" description="Basic and acidic residues" evidence="1">
    <location>
        <begin position="415"/>
        <end position="434"/>
    </location>
</feature>
<accession>A0A9N8DDN0</accession>
<evidence type="ECO:0000313" key="3">
    <source>
        <dbReference type="Proteomes" id="UP001153069"/>
    </source>
</evidence>
<evidence type="ECO:0000313" key="2">
    <source>
        <dbReference type="EMBL" id="CAB9500724.1"/>
    </source>
</evidence>
<organism evidence="2 3">
    <name type="scientific">Seminavis robusta</name>
    <dbReference type="NCBI Taxonomy" id="568900"/>
    <lineage>
        <taxon>Eukaryota</taxon>
        <taxon>Sar</taxon>
        <taxon>Stramenopiles</taxon>
        <taxon>Ochrophyta</taxon>
        <taxon>Bacillariophyta</taxon>
        <taxon>Bacillariophyceae</taxon>
        <taxon>Bacillariophycidae</taxon>
        <taxon>Naviculales</taxon>
        <taxon>Naviculaceae</taxon>
        <taxon>Seminavis</taxon>
    </lineage>
</organism>
<gene>
    <name evidence="2" type="ORF">SEMRO_90_G047410.1</name>
</gene>
<reference evidence="2" key="1">
    <citation type="submission" date="2020-06" db="EMBL/GenBank/DDBJ databases">
        <authorList>
            <consortium name="Plant Systems Biology data submission"/>
        </authorList>
    </citation>
    <scope>NUCLEOTIDE SEQUENCE</scope>
    <source>
        <strain evidence="2">D6</strain>
    </source>
</reference>
<comment type="caution">
    <text evidence="2">The sequence shown here is derived from an EMBL/GenBank/DDBJ whole genome shotgun (WGS) entry which is preliminary data.</text>
</comment>
<evidence type="ECO:0000256" key="1">
    <source>
        <dbReference type="SAM" id="MobiDB-lite"/>
    </source>
</evidence>